<name>A0A5E4THI3_9BURK</name>
<organism evidence="1 2">
    <name type="scientific">Pandoraea anhela</name>
    <dbReference type="NCBI Taxonomy" id="2508295"/>
    <lineage>
        <taxon>Bacteria</taxon>
        <taxon>Pseudomonadati</taxon>
        <taxon>Pseudomonadota</taxon>
        <taxon>Betaproteobacteria</taxon>
        <taxon>Burkholderiales</taxon>
        <taxon>Burkholderiaceae</taxon>
        <taxon>Pandoraea</taxon>
    </lineage>
</organism>
<sequence>MSGVDTRPVPVNIMAWPRVRDMITQQKFIYVSLYFNPDTTACGCYLLGVDRLAADLSMTAASLDDALDEFSRRGLIQRDKSTGEVFVADWPRWHRFDSVPARGALWSSIAKIQSRDLWIKVESTYKSMPKPGKGKEKEKASFQEEGTMRLPAGWWRTTEGMVRAGKLVGIEAWPGEDPSDFQRRIRTQLQAC</sequence>
<accession>A0A5E4THI3</accession>
<dbReference type="OrthoDB" id="143770at2"/>
<keyword evidence="2" id="KW-1185">Reference proteome</keyword>
<gene>
    <name evidence="1" type="ORF">PAN31108_01424</name>
</gene>
<dbReference type="Proteomes" id="UP000406256">
    <property type="component" value="Unassembled WGS sequence"/>
</dbReference>
<evidence type="ECO:0000313" key="2">
    <source>
        <dbReference type="Proteomes" id="UP000406256"/>
    </source>
</evidence>
<dbReference type="AlphaFoldDB" id="A0A5E4THI3"/>
<proteinExistence type="predicted"/>
<reference evidence="1 2" key="1">
    <citation type="submission" date="2019-08" db="EMBL/GenBank/DDBJ databases">
        <authorList>
            <person name="Peeters C."/>
        </authorList>
    </citation>
    <scope>NUCLEOTIDE SEQUENCE [LARGE SCALE GENOMIC DNA]</scope>
    <source>
        <strain evidence="1 2">LMG 31108</strain>
    </source>
</reference>
<dbReference type="EMBL" id="CABPSB010000003">
    <property type="protein sequence ID" value="VVD86991.1"/>
    <property type="molecule type" value="Genomic_DNA"/>
</dbReference>
<evidence type="ECO:0000313" key="1">
    <source>
        <dbReference type="EMBL" id="VVD86991.1"/>
    </source>
</evidence>
<dbReference type="RefSeq" id="WP_150668160.1">
    <property type="nucleotide sequence ID" value="NZ_CABPSB010000003.1"/>
</dbReference>
<protein>
    <submittedName>
        <fullName evidence="1">Uncharacterized protein</fullName>
    </submittedName>
</protein>